<reference evidence="2" key="1">
    <citation type="submission" date="2021-02" db="EMBL/GenBank/DDBJ databases">
        <authorList>
            <person name="Nowell W R."/>
        </authorList>
    </citation>
    <scope>NUCLEOTIDE SEQUENCE</scope>
</reference>
<proteinExistence type="predicted"/>
<organism evidence="2 3">
    <name type="scientific">Adineta steineri</name>
    <dbReference type="NCBI Taxonomy" id="433720"/>
    <lineage>
        <taxon>Eukaryota</taxon>
        <taxon>Metazoa</taxon>
        <taxon>Spiralia</taxon>
        <taxon>Gnathifera</taxon>
        <taxon>Rotifera</taxon>
        <taxon>Eurotatoria</taxon>
        <taxon>Bdelloidea</taxon>
        <taxon>Adinetida</taxon>
        <taxon>Adinetidae</taxon>
        <taxon>Adineta</taxon>
    </lineage>
</organism>
<feature type="region of interest" description="Disordered" evidence="1">
    <location>
        <begin position="1"/>
        <end position="73"/>
    </location>
</feature>
<comment type="caution">
    <text evidence="2">The sequence shown here is derived from an EMBL/GenBank/DDBJ whole genome shotgun (WGS) entry which is preliminary data.</text>
</comment>
<feature type="compositionally biased region" description="Polar residues" evidence="1">
    <location>
        <begin position="50"/>
        <end position="72"/>
    </location>
</feature>
<dbReference type="OrthoDB" id="10031657at2759"/>
<evidence type="ECO:0000256" key="1">
    <source>
        <dbReference type="SAM" id="MobiDB-lite"/>
    </source>
</evidence>
<feature type="compositionally biased region" description="Low complexity" evidence="1">
    <location>
        <begin position="18"/>
        <end position="31"/>
    </location>
</feature>
<keyword evidence="3" id="KW-1185">Reference proteome</keyword>
<name>A0A814CH60_9BILA</name>
<evidence type="ECO:0000313" key="3">
    <source>
        <dbReference type="Proteomes" id="UP000663832"/>
    </source>
</evidence>
<evidence type="ECO:0000313" key="2">
    <source>
        <dbReference type="EMBL" id="CAF0940044.1"/>
    </source>
</evidence>
<dbReference type="Proteomes" id="UP000663832">
    <property type="component" value="Unassembled WGS sequence"/>
</dbReference>
<accession>A0A814CH60</accession>
<sequence length="107" mass="12212">MLFPSSRPYRIPSSTADSQYDTTGYSSSSYTKRPRSSIKSDLYAVRNDAPNGNPSSRQYPSTRRRSNYSNEPLSDVLNYEYSQSDQHQPVYSTINTSQRPTVNYLLP</sequence>
<dbReference type="AlphaFoldDB" id="A0A814CH60"/>
<protein>
    <submittedName>
        <fullName evidence="2">Uncharacterized protein</fullName>
    </submittedName>
</protein>
<gene>
    <name evidence="2" type="ORF">QVE165_LOCUS11601</name>
</gene>
<dbReference type="EMBL" id="CAJNOM010000056">
    <property type="protein sequence ID" value="CAF0940044.1"/>
    <property type="molecule type" value="Genomic_DNA"/>
</dbReference>